<dbReference type="PANTHER" id="PTHR23427:SF2">
    <property type="entry name" value="SURFEIT LOCUS PROTEIN 1"/>
    <property type="match status" value="1"/>
</dbReference>
<comment type="similarity">
    <text evidence="2 6">Belongs to the SURF1 family.</text>
</comment>
<organism evidence="7 8">
    <name type="scientific">Sanguibacter suaedae</name>
    <dbReference type="NCBI Taxonomy" id="2795737"/>
    <lineage>
        <taxon>Bacteria</taxon>
        <taxon>Bacillati</taxon>
        <taxon>Actinomycetota</taxon>
        <taxon>Actinomycetes</taxon>
        <taxon>Micrococcales</taxon>
        <taxon>Sanguibacteraceae</taxon>
        <taxon>Sanguibacter</taxon>
    </lineage>
</organism>
<comment type="caution">
    <text evidence="7">The sequence shown here is derived from an EMBL/GenBank/DDBJ whole genome shotgun (WGS) entry which is preliminary data.</text>
</comment>
<evidence type="ECO:0000313" key="8">
    <source>
        <dbReference type="Proteomes" id="UP000602087"/>
    </source>
</evidence>
<evidence type="ECO:0000256" key="5">
    <source>
        <dbReference type="ARBA" id="ARBA00023136"/>
    </source>
</evidence>
<dbReference type="Pfam" id="PF02104">
    <property type="entry name" value="SURF1"/>
    <property type="match status" value="1"/>
</dbReference>
<dbReference type="InterPro" id="IPR045214">
    <property type="entry name" value="Surf1/Surf4"/>
</dbReference>
<protein>
    <recommendedName>
        <fullName evidence="6">SURF1-like protein</fullName>
    </recommendedName>
</protein>
<comment type="caution">
    <text evidence="6">Lacks conserved residue(s) required for the propagation of feature annotation.</text>
</comment>
<gene>
    <name evidence="7" type="ORF">JAV76_03665</name>
</gene>
<dbReference type="InterPro" id="IPR002994">
    <property type="entry name" value="Surf1/Shy1"/>
</dbReference>
<dbReference type="EMBL" id="JAEINH010000002">
    <property type="protein sequence ID" value="MBI9114110.1"/>
    <property type="molecule type" value="Genomic_DNA"/>
</dbReference>
<dbReference type="AlphaFoldDB" id="A0A934I8F5"/>
<keyword evidence="4 6" id="KW-1133">Transmembrane helix</keyword>
<evidence type="ECO:0000256" key="2">
    <source>
        <dbReference type="ARBA" id="ARBA00007165"/>
    </source>
</evidence>
<evidence type="ECO:0000256" key="4">
    <source>
        <dbReference type="ARBA" id="ARBA00022989"/>
    </source>
</evidence>
<evidence type="ECO:0000256" key="6">
    <source>
        <dbReference type="RuleBase" id="RU363076"/>
    </source>
</evidence>
<accession>A0A934I8F5</accession>
<evidence type="ECO:0000256" key="3">
    <source>
        <dbReference type="ARBA" id="ARBA00022692"/>
    </source>
</evidence>
<evidence type="ECO:0000313" key="7">
    <source>
        <dbReference type="EMBL" id="MBI9114110.1"/>
    </source>
</evidence>
<feature type="transmembrane region" description="Helical" evidence="6">
    <location>
        <begin position="228"/>
        <end position="246"/>
    </location>
</feature>
<keyword evidence="5 6" id="KW-0472">Membrane</keyword>
<name>A0A934I8F5_9MICO</name>
<dbReference type="Proteomes" id="UP000602087">
    <property type="component" value="Unassembled WGS sequence"/>
</dbReference>
<dbReference type="GO" id="GO:0005886">
    <property type="term" value="C:plasma membrane"/>
    <property type="evidence" value="ECO:0007669"/>
    <property type="project" value="UniProtKB-SubCell"/>
</dbReference>
<dbReference type="CDD" id="cd06662">
    <property type="entry name" value="SURF1"/>
    <property type="match status" value="1"/>
</dbReference>
<proteinExistence type="inferred from homology"/>
<dbReference type="PROSITE" id="PS50895">
    <property type="entry name" value="SURF1"/>
    <property type="match status" value="1"/>
</dbReference>
<keyword evidence="3 6" id="KW-0812">Transmembrane</keyword>
<evidence type="ECO:0000256" key="1">
    <source>
        <dbReference type="ARBA" id="ARBA00004370"/>
    </source>
</evidence>
<keyword evidence="8" id="KW-1185">Reference proteome</keyword>
<sequence>MIGLLLLFLLAAAVCARLGVWQLDRAHERGELQERQAAAERLAAGPEGLGVLLPPQSTFPGDLVGRLAWVEGEYDGSQQLLVAGRALDGETGYLVLTPLRVSDDGTRGASWAGLSGPPVVPVVRGWVDDATGDALLVDGGAGGVGTLAPPDGTVRVTGYVQASEAAGGDDPAGGSTDAISSAVLANAWGGPIYGGYLVVSTSDPAQDGVALLPRPTIEGGEGIGLRNLFYALQWWIFGAFAVLLWARLVRDEARGGVATVDEDPFAAVGDVAHRG</sequence>
<dbReference type="PANTHER" id="PTHR23427">
    <property type="entry name" value="SURFEIT LOCUS PROTEIN"/>
    <property type="match status" value="1"/>
</dbReference>
<comment type="subcellular location">
    <subcellularLocation>
        <location evidence="6">Cell membrane</location>
        <topology evidence="6">Multi-pass membrane protein</topology>
    </subcellularLocation>
    <subcellularLocation>
        <location evidence="1">Membrane</location>
    </subcellularLocation>
</comment>
<keyword evidence="6" id="KW-1003">Cell membrane</keyword>
<reference evidence="7" key="1">
    <citation type="submission" date="2020-12" db="EMBL/GenBank/DDBJ databases">
        <title>Sanguibacter suaedae sp. nov., isolated from Suaeda aralocaspica.</title>
        <authorList>
            <person name="Ma Q."/>
        </authorList>
    </citation>
    <scope>NUCLEOTIDE SEQUENCE</scope>
    <source>
        <strain evidence="7">YZGR15</strain>
    </source>
</reference>